<name>A0A803N8D1_CHEQI</name>
<dbReference type="PANTHER" id="PTHR11439">
    <property type="entry name" value="GAG-POL-RELATED RETROTRANSPOSON"/>
    <property type="match status" value="1"/>
</dbReference>
<dbReference type="AlphaFoldDB" id="A0A803N8D1"/>
<dbReference type="EnsemblPlants" id="AUR62042096-RA">
    <property type="protein sequence ID" value="AUR62042096-RA:cds"/>
    <property type="gene ID" value="AUR62042096"/>
</dbReference>
<dbReference type="Pfam" id="PF07727">
    <property type="entry name" value="RVT_2"/>
    <property type="match status" value="1"/>
</dbReference>
<evidence type="ECO:0000313" key="3">
    <source>
        <dbReference type="Proteomes" id="UP000596660"/>
    </source>
</evidence>
<reference evidence="2" key="2">
    <citation type="submission" date="2021-03" db="UniProtKB">
        <authorList>
            <consortium name="EnsemblPlants"/>
        </authorList>
    </citation>
    <scope>IDENTIFICATION</scope>
</reference>
<protein>
    <recommendedName>
        <fullName evidence="1">Reverse transcriptase Ty1/copia-type domain-containing protein</fullName>
    </recommendedName>
</protein>
<feature type="domain" description="Reverse transcriptase Ty1/copia-type" evidence="1">
    <location>
        <begin position="59"/>
        <end position="117"/>
    </location>
</feature>
<accession>A0A803N8D1</accession>
<organism evidence="2 3">
    <name type="scientific">Chenopodium quinoa</name>
    <name type="common">Quinoa</name>
    <dbReference type="NCBI Taxonomy" id="63459"/>
    <lineage>
        <taxon>Eukaryota</taxon>
        <taxon>Viridiplantae</taxon>
        <taxon>Streptophyta</taxon>
        <taxon>Embryophyta</taxon>
        <taxon>Tracheophyta</taxon>
        <taxon>Spermatophyta</taxon>
        <taxon>Magnoliopsida</taxon>
        <taxon>eudicotyledons</taxon>
        <taxon>Gunneridae</taxon>
        <taxon>Pentapetalae</taxon>
        <taxon>Caryophyllales</taxon>
        <taxon>Chenopodiaceae</taxon>
        <taxon>Chenopodioideae</taxon>
        <taxon>Atripliceae</taxon>
        <taxon>Chenopodium</taxon>
    </lineage>
</organism>
<evidence type="ECO:0000313" key="2">
    <source>
        <dbReference type="EnsemblPlants" id="AUR62042096-RA:cds"/>
    </source>
</evidence>
<dbReference type="Gramene" id="AUR62042096-RA">
    <property type="protein sequence ID" value="AUR62042096-RA:cds"/>
    <property type="gene ID" value="AUR62042096"/>
</dbReference>
<evidence type="ECO:0000259" key="1">
    <source>
        <dbReference type="Pfam" id="PF07727"/>
    </source>
</evidence>
<dbReference type="OMA" id="VEEVIFM"/>
<dbReference type="InterPro" id="IPR013103">
    <property type="entry name" value="RVT_2"/>
</dbReference>
<dbReference type="Proteomes" id="UP000596660">
    <property type="component" value="Unplaced"/>
</dbReference>
<keyword evidence="3" id="KW-1185">Reference proteome</keyword>
<reference evidence="2" key="1">
    <citation type="journal article" date="2017" name="Nature">
        <title>The genome of Chenopodium quinoa.</title>
        <authorList>
            <person name="Jarvis D.E."/>
            <person name="Ho Y.S."/>
            <person name="Lightfoot D.J."/>
            <person name="Schmoeckel S.M."/>
            <person name="Li B."/>
            <person name="Borm T.J.A."/>
            <person name="Ohyanagi H."/>
            <person name="Mineta K."/>
            <person name="Michell C.T."/>
            <person name="Saber N."/>
            <person name="Kharbatia N.M."/>
            <person name="Rupper R.R."/>
            <person name="Sharp A.R."/>
            <person name="Dally N."/>
            <person name="Boughton B.A."/>
            <person name="Woo Y.H."/>
            <person name="Gao G."/>
            <person name="Schijlen E.G.W.M."/>
            <person name="Guo X."/>
            <person name="Momin A.A."/>
            <person name="Negrao S."/>
            <person name="Al-Babili S."/>
            <person name="Gehring C."/>
            <person name="Roessner U."/>
            <person name="Jung C."/>
            <person name="Murphy K."/>
            <person name="Arold S.T."/>
            <person name="Gojobori T."/>
            <person name="van der Linden C.G."/>
            <person name="van Loo E.N."/>
            <person name="Jellen E.N."/>
            <person name="Maughan P.J."/>
            <person name="Tester M."/>
        </authorList>
    </citation>
    <scope>NUCLEOTIDE SEQUENCE [LARGE SCALE GENOMIC DNA]</scope>
    <source>
        <strain evidence="2">cv. PI 614886</strain>
    </source>
</reference>
<dbReference type="CDD" id="cd09272">
    <property type="entry name" value="RNase_HI_RT_Ty1"/>
    <property type="match status" value="1"/>
</dbReference>
<sequence>MSSIRVVLGRASSLNLEIKQLDVKTAFLHDDLEEDIYMEQQRASKSRGRKRQNVDRNVSLKQQLSKTFSMKELGPAKNILGMRIIRDRKNRRLWLSQEAYIQKVLQRFNMEKAKPMNMKLCFGSYKPILVGYLDSDMAGDIDSRKSTSGYMITFAGGAVFWQSRLQKCVALSITESEFIAATEACKELLWMKRFVRQLGFTQKRYHWIRDVLDAKFLELEKIHTDDNGSDMMTKALPRGKFETCRSIAGMETTST</sequence>
<dbReference type="PANTHER" id="PTHR11439:SF467">
    <property type="entry name" value="INTEGRASE CATALYTIC DOMAIN-CONTAINING PROTEIN"/>
    <property type="match status" value="1"/>
</dbReference>
<proteinExistence type="predicted"/>